<evidence type="ECO:0000256" key="5">
    <source>
        <dbReference type="RuleBase" id="RU363029"/>
    </source>
</evidence>
<dbReference type="EMBL" id="KT454820">
    <property type="protein sequence ID" value="ALO02568.1"/>
    <property type="molecule type" value="Genomic_DNA"/>
</dbReference>
<accession>A0A191KV39</accession>
<sequence length="134" mass="15635">MDLRTGELITAHQAQNSVFIWELTNPLYFKIVDHIERPFSSNHDILSIQIRFNHNLRKALGIHKCFLNFQVWTTLRPPTGLFLRVFRTQVLKYLDSVHVISINFVIRAVAHVLNDVLVGTIDVNENHVIKFNVY</sequence>
<name>A0A191KV39_9GEMI</name>
<evidence type="ECO:0000256" key="3">
    <source>
        <dbReference type="ARBA" id="ARBA00025603"/>
    </source>
</evidence>
<keyword evidence="2 5" id="KW-0945">Host-virus interaction</keyword>
<protein>
    <recommendedName>
        <fullName evidence="5">Replication enhancer</fullName>
        <shortName evidence="5">REn</shortName>
    </recommendedName>
</protein>
<dbReference type="EMBL" id="KT454824">
    <property type="protein sequence ID" value="ALO02592.1"/>
    <property type="molecule type" value="Genomic_DNA"/>
</dbReference>
<organism evidence="7">
    <name type="scientific">Chayote yellow mosaic virus</name>
    <dbReference type="NCBI Taxonomy" id="222450"/>
    <lineage>
        <taxon>Viruses</taxon>
        <taxon>Monodnaviria</taxon>
        <taxon>Shotokuvirae</taxon>
        <taxon>Cressdnaviricota</taxon>
        <taxon>Repensiviricetes</taxon>
        <taxon>Geplafuvirales</taxon>
        <taxon>Geminiviridae</taxon>
        <taxon>Begomovirus</taxon>
        <taxon>Begomovirus chayotis</taxon>
    </lineage>
</organism>
<dbReference type="Pfam" id="PF01407">
    <property type="entry name" value="Gemini_AL3"/>
    <property type="match status" value="1"/>
</dbReference>
<dbReference type="EMBL" id="KT454826">
    <property type="protein sequence ID" value="ALO02604.1"/>
    <property type="molecule type" value="Genomic_DNA"/>
</dbReference>
<evidence type="ECO:0000313" key="8">
    <source>
        <dbReference type="EMBL" id="ALO02586.1"/>
    </source>
</evidence>
<dbReference type="EMBL" id="KT454819">
    <property type="protein sequence ID" value="ALO02562.1"/>
    <property type="molecule type" value="Genomic_DNA"/>
</dbReference>
<evidence type="ECO:0000313" key="12">
    <source>
        <dbReference type="EMBL" id="ALO02610.1"/>
    </source>
</evidence>
<dbReference type="EMBL" id="KT454823">
    <property type="protein sequence ID" value="ALO02586.1"/>
    <property type="molecule type" value="Genomic_DNA"/>
</dbReference>
<proteinExistence type="inferred from homology"/>
<evidence type="ECO:0000256" key="2">
    <source>
        <dbReference type="ARBA" id="ARBA00022581"/>
    </source>
</evidence>
<dbReference type="EMBL" id="KT454825">
    <property type="protein sequence ID" value="ALO02598.1"/>
    <property type="molecule type" value="Genomic_DNA"/>
</dbReference>
<evidence type="ECO:0000256" key="4">
    <source>
        <dbReference type="ARBA" id="ARBA00025955"/>
    </source>
</evidence>
<comment type="subunit">
    <text evidence="4 5">Homooligomer. Interacts with the replication-associated protein (REP). Interacts with host proliferating cell nuclear antigen (PCNA). Interacts with host retinoblastoma-related protein 1 (RBR1), and may thereby deregulate the host cell cycle. Oligomerization and interaction with PCNA are necessary for optimal replication enhancement.</text>
</comment>
<comment type="function">
    <text evidence="3">Increases viral DNA accumulation. Enhances infectivity and symptom expression.</text>
</comment>
<evidence type="ECO:0000313" key="7">
    <source>
        <dbReference type="EMBL" id="ALO02568.1"/>
    </source>
</evidence>
<evidence type="ECO:0000313" key="10">
    <source>
        <dbReference type="EMBL" id="ALO02598.1"/>
    </source>
</evidence>
<reference evidence="8" key="1">
    <citation type="submission" date="2015-08" db="EMBL/GenBank/DDBJ databases">
        <title>First report of Soybean chlorotic blotch virus and West African Asystasia virus 1 infecting cassava and a wild cassava relative in Cameroon and Togo.</title>
        <authorList>
            <person name="Leke W.N."/>
            <person name="Mignouna D.B."/>
            <person name="Brown J.K."/>
            <person name="Fondong V.N."/>
        </authorList>
    </citation>
    <scope>NUCLEOTIDE SEQUENCE</scope>
    <source>
        <strain evidence="8">Cameroon-Fluted pumpkin-19-14</strain>
        <strain evidence="9">Cameroon-Stinging nettle-28</strain>
        <strain evidence="12">Nigeria-Kubwa-Cover crop-44-14</strain>
        <strain evidence="11">Nigeria-Sida acuta-36-14</strain>
    </source>
</reference>
<dbReference type="InterPro" id="IPR000657">
    <property type="entry name" value="Gemini_AL3"/>
</dbReference>
<comment type="similarity">
    <text evidence="1 5">Belongs to the geminiviridae replication enhancer protein family.</text>
</comment>
<dbReference type="EMBL" id="KT454827">
    <property type="protein sequence ID" value="ALO02610.1"/>
    <property type="molecule type" value="Genomic_DNA"/>
</dbReference>
<evidence type="ECO:0000313" key="11">
    <source>
        <dbReference type="EMBL" id="ALO02604.1"/>
    </source>
</evidence>
<evidence type="ECO:0000313" key="6">
    <source>
        <dbReference type="EMBL" id="ALO02562.1"/>
    </source>
</evidence>
<evidence type="ECO:0000313" key="9">
    <source>
        <dbReference type="EMBL" id="ALO02592.1"/>
    </source>
</evidence>
<dbReference type="GO" id="GO:0016032">
    <property type="term" value="P:viral process"/>
    <property type="evidence" value="ECO:0007669"/>
    <property type="project" value="InterPro"/>
</dbReference>
<dbReference type="PRINTS" id="PR00231">
    <property type="entry name" value="GEMCOATAL3"/>
</dbReference>
<evidence type="ECO:0000256" key="1">
    <source>
        <dbReference type="ARBA" id="ARBA00009424"/>
    </source>
</evidence>
<reference evidence="7" key="2">
    <citation type="journal article" date="2016" name="Plant Dis.">
        <title>First Report of Chayote yellow mosaic virus Infecting Bitter Melon (Momordica charantia) Exhibiting Yellow Mosaic Symptoms in Benin, Nigeria, and Togo.</title>
        <authorList>
            <person name="Leke W.N."/>
            <person name="Mignouna D.B."/>
            <person name="Brown J.K."/>
            <person name="Fondong V.N."/>
        </authorList>
    </citation>
    <scope>NUCLEOTIDE SEQUENCE</scope>
    <source>
        <strain evidence="6">Benin-Momordica charantia-14</strain>
        <strain evidence="10">Nigeria-Ibadan-Momordica-35-14</strain>
        <strain evidence="7">Togo-Momordica charantia-54-14</strain>
    </source>
</reference>